<dbReference type="InterPro" id="IPR015889">
    <property type="entry name" value="Intradiol_dOase_core"/>
</dbReference>
<protein>
    <recommendedName>
        <fullName evidence="3">Intradiol ring-cleavage dioxygenases domain-containing protein</fullName>
    </recommendedName>
</protein>
<dbReference type="GO" id="GO:0005506">
    <property type="term" value="F:iron ion binding"/>
    <property type="evidence" value="ECO:0007669"/>
    <property type="project" value="InterPro"/>
</dbReference>
<gene>
    <name evidence="1" type="ORF">LCER1_G004707</name>
</gene>
<keyword evidence="2" id="KW-1185">Reference proteome</keyword>
<evidence type="ECO:0008006" key="3">
    <source>
        <dbReference type="Google" id="ProtNLM"/>
    </source>
</evidence>
<sequence>MYPLLKLIIAHLGPHKSFDSATLARRSELAKRCSDQVGMMKRDRHTMRKRNLAARSNDGDGNTTYTITAAAPKYDFLKNDTCILTPETSNGPYVYPPSQLLRQNMVENQVGVPLELDIGLIDVNTCEPLTNVLVDIWHCNATGSYSSFTGLDPNTDFGTLYHNLTNTYPNGTHGLGDLEWMHTDNATWLRGMWPTDKHGATSFQTIFPGFYVERAIHIHAQVHTNWSVLTNGTIAHGRTVSTGQIFIDEALEEEIMALEPYASHTQITRYTNVEDGIYSTESETGAMTILDTEPLDGVDYKNGVLGYITFGVDTTQIRDGSTVNANPSVV</sequence>
<dbReference type="Gene3D" id="2.60.130.10">
    <property type="entry name" value="Aromatic compound dioxygenase"/>
    <property type="match status" value="1"/>
</dbReference>
<comment type="caution">
    <text evidence="1">The sequence shown here is derived from an EMBL/GenBank/DDBJ whole genome shotgun (WGS) entry which is preliminary data.</text>
</comment>
<dbReference type="GO" id="GO:0016702">
    <property type="term" value="F:oxidoreductase activity, acting on single donors with incorporation of molecular oxygen, incorporation of two atoms of oxygen"/>
    <property type="evidence" value="ECO:0007669"/>
    <property type="project" value="InterPro"/>
</dbReference>
<dbReference type="PANTHER" id="PTHR34315">
    <property type="match status" value="1"/>
</dbReference>
<dbReference type="OrthoDB" id="121380at2759"/>
<name>A0A7D8YVL1_9HELO</name>
<dbReference type="Proteomes" id="UP000481288">
    <property type="component" value="Unassembled WGS sequence"/>
</dbReference>
<organism evidence="1 2">
    <name type="scientific">Lachnellula cervina</name>
    <dbReference type="NCBI Taxonomy" id="1316786"/>
    <lineage>
        <taxon>Eukaryota</taxon>
        <taxon>Fungi</taxon>
        <taxon>Dikarya</taxon>
        <taxon>Ascomycota</taxon>
        <taxon>Pezizomycotina</taxon>
        <taxon>Leotiomycetes</taxon>
        <taxon>Helotiales</taxon>
        <taxon>Lachnaceae</taxon>
        <taxon>Lachnellula</taxon>
    </lineage>
</organism>
<dbReference type="CDD" id="cd03457">
    <property type="entry name" value="intradiol_dioxygenase_like"/>
    <property type="match status" value="1"/>
</dbReference>
<dbReference type="EMBL" id="QGMG01000688">
    <property type="protein sequence ID" value="TVY52025.1"/>
    <property type="molecule type" value="Genomic_DNA"/>
</dbReference>
<dbReference type="SUPFAM" id="SSF49482">
    <property type="entry name" value="Aromatic compound dioxygenase"/>
    <property type="match status" value="1"/>
</dbReference>
<reference evidence="1 2" key="1">
    <citation type="submission" date="2018-05" db="EMBL/GenBank/DDBJ databases">
        <title>Whole genome sequencing for identification of molecular markers to develop diagnostic detection tools for the regulated plant pathogen Lachnellula willkommii.</title>
        <authorList>
            <person name="Giroux E."/>
            <person name="Bilodeau G."/>
        </authorList>
    </citation>
    <scope>NUCLEOTIDE SEQUENCE [LARGE SCALE GENOMIC DNA]</scope>
    <source>
        <strain evidence="1 2">CBS 625.97</strain>
    </source>
</reference>
<proteinExistence type="predicted"/>
<dbReference type="AlphaFoldDB" id="A0A7D8YVL1"/>
<accession>A0A7D8YVL1</accession>
<evidence type="ECO:0000313" key="1">
    <source>
        <dbReference type="EMBL" id="TVY52025.1"/>
    </source>
</evidence>
<dbReference type="PANTHER" id="PTHR34315:SF4">
    <property type="entry name" value="INTRADIOL RING-CLEAVAGE DIOXYGENASES DOMAIN-CONTAINING PROTEIN"/>
    <property type="match status" value="1"/>
</dbReference>
<evidence type="ECO:0000313" key="2">
    <source>
        <dbReference type="Proteomes" id="UP000481288"/>
    </source>
</evidence>